<organism evidence="1">
    <name type="scientific">marine sediment metagenome</name>
    <dbReference type="NCBI Taxonomy" id="412755"/>
    <lineage>
        <taxon>unclassified sequences</taxon>
        <taxon>metagenomes</taxon>
        <taxon>ecological metagenomes</taxon>
    </lineage>
</organism>
<proteinExistence type="predicted"/>
<dbReference type="AlphaFoldDB" id="A0A0F9NN41"/>
<comment type="caution">
    <text evidence="1">The sequence shown here is derived from an EMBL/GenBank/DDBJ whole genome shotgun (WGS) entry which is preliminary data.</text>
</comment>
<name>A0A0F9NN41_9ZZZZ</name>
<dbReference type="EMBL" id="LAZR01003196">
    <property type="protein sequence ID" value="KKN20915.1"/>
    <property type="molecule type" value="Genomic_DNA"/>
</dbReference>
<evidence type="ECO:0000313" key="1">
    <source>
        <dbReference type="EMBL" id="KKN20915.1"/>
    </source>
</evidence>
<protein>
    <submittedName>
        <fullName evidence="1">Uncharacterized protein</fullName>
    </submittedName>
</protein>
<accession>A0A0F9NN41</accession>
<sequence>MTTLTQENFIKEIIKITDRWSFEQCAFCENGNMISIEGMLDFKCSKCGKTMNPLNYLGEIAKVVYNYRELIRIIKNTSESS</sequence>
<reference evidence="1" key="1">
    <citation type="journal article" date="2015" name="Nature">
        <title>Complex archaea that bridge the gap between prokaryotes and eukaryotes.</title>
        <authorList>
            <person name="Spang A."/>
            <person name="Saw J.H."/>
            <person name="Jorgensen S.L."/>
            <person name="Zaremba-Niedzwiedzka K."/>
            <person name="Martijn J."/>
            <person name="Lind A.E."/>
            <person name="van Eijk R."/>
            <person name="Schleper C."/>
            <person name="Guy L."/>
            <person name="Ettema T.J."/>
        </authorList>
    </citation>
    <scope>NUCLEOTIDE SEQUENCE</scope>
</reference>
<gene>
    <name evidence="1" type="ORF">LCGC14_0930690</name>
</gene>